<organism evidence="2 3">
    <name type="scientific">Waltera intestinalis</name>
    <dbReference type="NCBI Taxonomy" id="2606635"/>
    <lineage>
        <taxon>Bacteria</taxon>
        <taxon>Bacillati</taxon>
        <taxon>Bacillota</taxon>
        <taxon>Clostridia</taxon>
        <taxon>Lachnospirales</taxon>
        <taxon>Lachnospiraceae</taxon>
        <taxon>Waltera</taxon>
    </lineage>
</organism>
<dbReference type="EMBL" id="VUMU01000002">
    <property type="protein sequence ID" value="MST57254.1"/>
    <property type="molecule type" value="Genomic_DNA"/>
</dbReference>
<dbReference type="Proteomes" id="UP000476055">
    <property type="component" value="Unassembled WGS sequence"/>
</dbReference>
<feature type="coiled-coil region" evidence="1">
    <location>
        <begin position="208"/>
        <end position="280"/>
    </location>
</feature>
<evidence type="ECO:0000313" key="3">
    <source>
        <dbReference type="Proteomes" id="UP000476055"/>
    </source>
</evidence>
<comment type="caution">
    <text evidence="2">The sequence shown here is derived from an EMBL/GenBank/DDBJ whole genome shotgun (WGS) entry which is preliminary data.</text>
</comment>
<keyword evidence="3" id="KW-1185">Reference proteome</keyword>
<accession>A0A6L5YG56</accession>
<dbReference type="Pfam" id="PF07083">
    <property type="entry name" value="DUF1351"/>
    <property type="match status" value="1"/>
</dbReference>
<protein>
    <submittedName>
        <fullName evidence="2">DUF1351 domain-containing protein</fullName>
    </submittedName>
</protein>
<gene>
    <name evidence="2" type="ORF">FYJ59_03165</name>
</gene>
<name>A0A6L5YG56_9FIRM</name>
<sequence length="326" mass="38712">MRMNRRKEIMENYEVQVQQQTGKITCDFEGAKAYLSARLDEYRNVVFTEDSKKDAKATVASLRKEKKAFADKVKEVRDEYMKPLQEFADKAKELVDMYDQPINFINEQVSAFEQRRIEEKRLQINELYQDCLGDMQKELPLQKIYNSKWENSTVNPTQIRREMMERKETVKQGMEAIRQMHSDVEDRAISMFLESYDLTKTILYINQYQQQQNEIRAREQERIRREEEERIRREERMKLEAEQREREALEKAEREKQEAIAAAEAEKQAAVQQAIEETAQEVIDSMIPADLEGESNLYEYRLALTADAKEKLETYLTSVGIDWELI</sequence>
<reference evidence="2 3" key="1">
    <citation type="submission" date="2019-08" db="EMBL/GenBank/DDBJ databases">
        <title>In-depth cultivation of the pig gut microbiome towards novel bacterial diversity and tailored functional studies.</title>
        <authorList>
            <person name="Wylensek D."/>
            <person name="Hitch T.C.A."/>
            <person name="Clavel T."/>
        </authorList>
    </citation>
    <scope>NUCLEOTIDE SEQUENCE [LARGE SCALE GENOMIC DNA]</scope>
    <source>
        <strain evidence="2 3">WCA3-601-WT-6H</strain>
    </source>
</reference>
<keyword evidence="1" id="KW-0175">Coiled coil</keyword>
<evidence type="ECO:0000256" key="1">
    <source>
        <dbReference type="SAM" id="Coils"/>
    </source>
</evidence>
<dbReference type="InterPro" id="IPR009785">
    <property type="entry name" value="Prophage_Lj928_Orf309"/>
</dbReference>
<dbReference type="AlphaFoldDB" id="A0A6L5YG56"/>
<proteinExistence type="predicted"/>
<evidence type="ECO:0000313" key="2">
    <source>
        <dbReference type="EMBL" id="MST57254.1"/>
    </source>
</evidence>
<feature type="coiled-coil region" evidence="1">
    <location>
        <begin position="52"/>
        <end position="79"/>
    </location>
</feature>